<evidence type="ECO:0000256" key="6">
    <source>
        <dbReference type="ARBA" id="ARBA00022989"/>
    </source>
</evidence>
<dbReference type="Proteomes" id="UP000051491">
    <property type="component" value="Unassembled WGS sequence"/>
</dbReference>
<dbReference type="GO" id="GO:0008982">
    <property type="term" value="F:protein-N(PI)-phosphohistidine-sugar phosphotransferase activity"/>
    <property type="evidence" value="ECO:0007669"/>
    <property type="project" value="InterPro"/>
</dbReference>
<keyword evidence="5 8" id="KW-0812">Transmembrane</keyword>
<dbReference type="InterPro" id="IPR051088">
    <property type="entry name" value="PTS_Sugar-EIIC/EIIB"/>
</dbReference>
<evidence type="ECO:0000313" key="10">
    <source>
        <dbReference type="EMBL" id="KRN80917.1"/>
    </source>
</evidence>
<feature type="transmembrane region" description="Helical" evidence="8">
    <location>
        <begin position="6"/>
        <end position="26"/>
    </location>
</feature>
<feature type="domain" description="PTS EIIC type-3" evidence="9">
    <location>
        <begin position="1"/>
        <end position="133"/>
    </location>
</feature>
<dbReference type="Pfam" id="PF02378">
    <property type="entry name" value="PTS_EIIC"/>
    <property type="match status" value="1"/>
</dbReference>
<evidence type="ECO:0000256" key="2">
    <source>
        <dbReference type="ARBA" id="ARBA00022448"/>
    </source>
</evidence>
<evidence type="ECO:0000256" key="5">
    <source>
        <dbReference type="ARBA" id="ARBA00022692"/>
    </source>
</evidence>
<dbReference type="InterPro" id="IPR004501">
    <property type="entry name" value="PTS_EIIC_3"/>
</dbReference>
<dbReference type="PANTHER" id="PTHR33989:SF4">
    <property type="entry name" value="PTS SYSTEM N,N'-DIACETYLCHITOBIOSE-SPECIFIC EIIC COMPONENT"/>
    <property type="match status" value="1"/>
</dbReference>
<evidence type="ECO:0000256" key="7">
    <source>
        <dbReference type="ARBA" id="ARBA00023136"/>
    </source>
</evidence>
<keyword evidence="4" id="KW-0762">Sugar transport</keyword>
<comment type="caution">
    <text evidence="10">The sequence shown here is derived from an EMBL/GenBank/DDBJ whole genome shotgun (WGS) entry which is preliminary data.</text>
</comment>
<dbReference type="OrthoDB" id="1550290at2"/>
<evidence type="ECO:0000256" key="4">
    <source>
        <dbReference type="ARBA" id="ARBA00022597"/>
    </source>
</evidence>
<dbReference type="GO" id="GO:0005886">
    <property type="term" value="C:plasma membrane"/>
    <property type="evidence" value="ECO:0007669"/>
    <property type="project" value="UniProtKB-SubCell"/>
</dbReference>
<dbReference type="AlphaFoldDB" id="A0A0R2K198"/>
<evidence type="ECO:0000259" key="9">
    <source>
        <dbReference type="PROSITE" id="PS51105"/>
    </source>
</evidence>
<gene>
    <name evidence="10" type="ORF">IV43_GL000138</name>
</gene>
<protein>
    <submittedName>
        <fullName evidence="10">Cellobiose-specific PTS IIC</fullName>
    </submittedName>
</protein>
<keyword evidence="3" id="KW-1003">Cell membrane</keyword>
<evidence type="ECO:0000313" key="11">
    <source>
        <dbReference type="Proteomes" id="UP000051491"/>
    </source>
</evidence>
<proteinExistence type="predicted"/>
<comment type="subcellular location">
    <subcellularLocation>
        <location evidence="1">Cell membrane</location>
        <topology evidence="1">Multi-pass membrane protein</topology>
    </subcellularLocation>
</comment>
<dbReference type="PROSITE" id="PS51105">
    <property type="entry name" value="PTS_EIIC_TYPE_3"/>
    <property type="match status" value="1"/>
</dbReference>
<feature type="transmembrane region" description="Helical" evidence="8">
    <location>
        <begin position="103"/>
        <end position="131"/>
    </location>
</feature>
<evidence type="ECO:0000256" key="8">
    <source>
        <dbReference type="SAM" id="Phobius"/>
    </source>
</evidence>
<keyword evidence="2" id="KW-0813">Transport</keyword>
<dbReference type="GO" id="GO:1901264">
    <property type="term" value="P:carbohydrate derivative transport"/>
    <property type="evidence" value="ECO:0007669"/>
    <property type="project" value="TreeGrafter"/>
</dbReference>
<dbReference type="PANTHER" id="PTHR33989">
    <property type="match status" value="1"/>
</dbReference>
<evidence type="ECO:0000256" key="1">
    <source>
        <dbReference type="ARBA" id="ARBA00004651"/>
    </source>
</evidence>
<keyword evidence="7 8" id="KW-0472">Membrane</keyword>
<reference evidence="10 11" key="1">
    <citation type="journal article" date="2015" name="Genome Announc.">
        <title>Expanding the biotechnology potential of lactobacilli through comparative genomics of 213 strains and associated genera.</title>
        <authorList>
            <person name="Sun Z."/>
            <person name="Harris H.M."/>
            <person name="McCann A."/>
            <person name="Guo C."/>
            <person name="Argimon S."/>
            <person name="Zhang W."/>
            <person name="Yang X."/>
            <person name="Jeffery I.B."/>
            <person name="Cooney J.C."/>
            <person name="Kagawa T.F."/>
            <person name="Liu W."/>
            <person name="Song Y."/>
            <person name="Salvetti E."/>
            <person name="Wrobel A."/>
            <person name="Rasinkangas P."/>
            <person name="Parkhill J."/>
            <person name="Rea M.C."/>
            <person name="O'Sullivan O."/>
            <person name="Ritari J."/>
            <person name="Douillard F.P."/>
            <person name="Paul Ross R."/>
            <person name="Yang R."/>
            <person name="Briner A.E."/>
            <person name="Felis G.E."/>
            <person name="de Vos W.M."/>
            <person name="Barrangou R."/>
            <person name="Klaenhammer T.R."/>
            <person name="Caufield P.W."/>
            <person name="Cui Y."/>
            <person name="Zhang H."/>
            <person name="O'Toole P.W."/>
        </authorList>
    </citation>
    <scope>NUCLEOTIDE SEQUENCE [LARGE SCALE GENOMIC DNA]</scope>
    <source>
        <strain evidence="10 11">DSM 15353</strain>
    </source>
</reference>
<evidence type="ECO:0000256" key="3">
    <source>
        <dbReference type="ARBA" id="ARBA00022475"/>
    </source>
</evidence>
<dbReference type="EMBL" id="JQBK01000102">
    <property type="protein sequence ID" value="KRN80917.1"/>
    <property type="molecule type" value="Genomic_DNA"/>
</dbReference>
<accession>A0A0R2K198</accession>
<dbReference type="InterPro" id="IPR003352">
    <property type="entry name" value="PTS_EIIC"/>
</dbReference>
<keyword evidence="6 8" id="KW-1133">Transmembrane helix</keyword>
<feature type="transmembrane region" description="Helical" evidence="8">
    <location>
        <begin position="58"/>
        <end position="83"/>
    </location>
</feature>
<sequence>MDNFVFMGGGGATLGLVLSMGILVIMHRSSKQIKTLTPLTLTPGLFNINEPAMLGLPVVLNMNIVIPFVLVPILNAITTYAAMSLEWVPLCTGAIIPWTMPPVISGFLATISLNGSILQIINIILDVLVYFPFVLTLNRQYVLEEQGQLNEENE</sequence>
<dbReference type="PATRIC" id="fig|89059.3.peg.145"/>
<organism evidence="10 11">
    <name type="scientific">Ligilactobacillus acidipiscis</name>
    <dbReference type="NCBI Taxonomy" id="89059"/>
    <lineage>
        <taxon>Bacteria</taxon>
        <taxon>Bacillati</taxon>
        <taxon>Bacillota</taxon>
        <taxon>Bacilli</taxon>
        <taxon>Lactobacillales</taxon>
        <taxon>Lactobacillaceae</taxon>
        <taxon>Ligilactobacillus</taxon>
    </lineage>
</organism>
<name>A0A0R2K198_9LACO</name>
<dbReference type="GO" id="GO:0009401">
    <property type="term" value="P:phosphoenolpyruvate-dependent sugar phosphotransferase system"/>
    <property type="evidence" value="ECO:0007669"/>
    <property type="project" value="InterPro"/>
</dbReference>